<evidence type="ECO:0000313" key="3">
    <source>
        <dbReference type="EMBL" id="KAJ8876517.1"/>
    </source>
</evidence>
<accession>A0ABQ9GWW5</accession>
<dbReference type="Proteomes" id="UP001159363">
    <property type="component" value="Chromosome 7"/>
</dbReference>
<dbReference type="InterPro" id="IPR009057">
    <property type="entry name" value="Homeodomain-like_sf"/>
</dbReference>
<evidence type="ECO:0000259" key="2">
    <source>
        <dbReference type="Pfam" id="PF05225"/>
    </source>
</evidence>
<sequence>MVRSPVAPPGMRHYGTKSRYSSETLQKVLDDIKHGEIGQREAALKYGIPRQTLFNKLQSKHTEEKVLVKNCLAVSDMGIPLSLFDL</sequence>
<comment type="subcellular location">
    <subcellularLocation>
        <location evidence="1">Nucleus</location>
    </subcellularLocation>
</comment>
<evidence type="ECO:0000313" key="4">
    <source>
        <dbReference type="Proteomes" id="UP001159363"/>
    </source>
</evidence>
<dbReference type="InterPro" id="IPR007889">
    <property type="entry name" value="HTH_Psq"/>
</dbReference>
<organism evidence="3 4">
    <name type="scientific">Dryococelus australis</name>
    <dbReference type="NCBI Taxonomy" id="614101"/>
    <lineage>
        <taxon>Eukaryota</taxon>
        <taxon>Metazoa</taxon>
        <taxon>Ecdysozoa</taxon>
        <taxon>Arthropoda</taxon>
        <taxon>Hexapoda</taxon>
        <taxon>Insecta</taxon>
        <taxon>Pterygota</taxon>
        <taxon>Neoptera</taxon>
        <taxon>Polyneoptera</taxon>
        <taxon>Phasmatodea</taxon>
        <taxon>Verophasmatodea</taxon>
        <taxon>Anareolatae</taxon>
        <taxon>Phasmatidae</taxon>
        <taxon>Eurycanthinae</taxon>
        <taxon>Dryococelus</taxon>
    </lineage>
</organism>
<dbReference type="Pfam" id="PF05225">
    <property type="entry name" value="HTH_psq"/>
    <property type="match status" value="1"/>
</dbReference>
<dbReference type="Gene3D" id="1.10.10.60">
    <property type="entry name" value="Homeodomain-like"/>
    <property type="match status" value="1"/>
</dbReference>
<dbReference type="EMBL" id="JARBHB010000008">
    <property type="protein sequence ID" value="KAJ8876517.1"/>
    <property type="molecule type" value="Genomic_DNA"/>
</dbReference>
<proteinExistence type="predicted"/>
<comment type="caution">
    <text evidence="3">The sequence shown here is derived from an EMBL/GenBank/DDBJ whole genome shotgun (WGS) entry which is preliminary data.</text>
</comment>
<evidence type="ECO:0000256" key="1">
    <source>
        <dbReference type="ARBA" id="ARBA00004123"/>
    </source>
</evidence>
<gene>
    <name evidence="3" type="ORF">PR048_020962</name>
</gene>
<dbReference type="SUPFAM" id="SSF46689">
    <property type="entry name" value="Homeodomain-like"/>
    <property type="match status" value="1"/>
</dbReference>
<feature type="domain" description="HTH psq-type" evidence="2">
    <location>
        <begin position="23"/>
        <end position="56"/>
    </location>
</feature>
<protein>
    <recommendedName>
        <fullName evidence="2">HTH psq-type domain-containing protein</fullName>
    </recommendedName>
</protein>
<name>A0ABQ9GWW5_9NEOP</name>
<keyword evidence="4" id="KW-1185">Reference proteome</keyword>
<reference evidence="3 4" key="1">
    <citation type="submission" date="2023-02" db="EMBL/GenBank/DDBJ databases">
        <title>LHISI_Scaffold_Assembly.</title>
        <authorList>
            <person name="Stuart O.P."/>
            <person name="Cleave R."/>
            <person name="Magrath M.J.L."/>
            <person name="Mikheyev A.S."/>
        </authorList>
    </citation>
    <scope>NUCLEOTIDE SEQUENCE [LARGE SCALE GENOMIC DNA]</scope>
    <source>
        <strain evidence="3">Daus_M_001</strain>
        <tissue evidence="3">Leg muscle</tissue>
    </source>
</reference>